<keyword evidence="5" id="KW-1185">Reference proteome</keyword>
<evidence type="ECO:0000256" key="1">
    <source>
        <dbReference type="ARBA" id="ARBA00022737"/>
    </source>
</evidence>
<dbReference type="Pfam" id="PF13432">
    <property type="entry name" value="TPR_16"/>
    <property type="match status" value="1"/>
</dbReference>
<dbReference type="Gene3D" id="1.25.40.10">
    <property type="entry name" value="Tetratricopeptide repeat domain"/>
    <property type="match status" value="1"/>
</dbReference>
<name>A0A395JRX6_9GAMM</name>
<dbReference type="OrthoDB" id="9814042at2"/>
<dbReference type="SMART" id="SM00028">
    <property type="entry name" value="TPR"/>
    <property type="match status" value="3"/>
</dbReference>
<proteinExistence type="predicted"/>
<dbReference type="InterPro" id="IPR011990">
    <property type="entry name" value="TPR-like_helical_dom_sf"/>
</dbReference>
<dbReference type="PANTHER" id="PTHR44943">
    <property type="entry name" value="CELLULOSE SYNTHASE OPERON PROTEIN C"/>
    <property type="match status" value="1"/>
</dbReference>
<evidence type="ECO:0000256" key="3">
    <source>
        <dbReference type="PROSITE-ProRule" id="PRU00339"/>
    </source>
</evidence>
<dbReference type="SUPFAM" id="SSF48452">
    <property type="entry name" value="TPR-like"/>
    <property type="match status" value="1"/>
</dbReference>
<comment type="caution">
    <text evidence="4">The sequence shown here is derived from an EMBL/GenBank/DDBJ whole genome shotgun (WGS) entry which is preliminary data.</text>
</comment>
<sequence>MTTTPEQINELLSKAMVAMRNSQYQEAITLTNQILEHEKDHASAHAVKFSSLFKAQKFEQARQLGGRTAQLNPTSEFVLNNQACLQLEAKQPASAAGLLKSLIDQFGERSQWLYNLALAHRMVGNYDYAIITFRRTLDHQPDHDRAAFQLADCLSVIGHKEEAIRAYDYVRLLRSKHAPSHSNYICQAVNNNALTTEGLLQELRLWEDRFIPKDNRYTANSIQNPKQVRIGFLIGSLPENWLEATVAPVINKLASGNDSINVYWHDEKLREGLFNSAVTVVNSPGFSDADFARKVRNDNIEILIDVCGMRRGSRQRALGLQVAGKEFGWLAHEGRYATPLVKLLDDALGEYRFFVSAEYESFTARTKPISGKMLAGIGCQHGLSHSVIKVWAEVLRRLPEWQLHLDVSNKLVSKLLIERFAAHDIEPDRLSFDAKARPGKGTIVLDNFVQNDPVAAANAISHGAILVAVEGSLFPAKQSAGLLKQLGKADWLCDNQRDYRNRILALVNDGDEPIDQQAFNQSGVRDLNRFAARFRELIVTD</sequence>
<dbReference type="InterPro" id="IPR051685">
    <property type="entry name" value="Ycf3/AcsC/BcsC/TPR_MFPF"/>
</dbReference>
<keyword evidence="2 3" id="KW-0802">TPR repeat</keyword>
<protein>
    <submittedName>
        <fullName evidence="4">Tetratricopeptide repeat protein</fullName>
    </submittedName>
</protein>
<evidence type="ECO:0000313" key="4">
    <source>
        <dbReference type="EMBL" id="RBP53335.1"/>
    </source>
</evidence>
<dbReference type="EMBL" id="QNRT01000001">
    <property type="protein sequence ID" value="RBP53335.1"/>
    <property type="molecule type" value="Genomic_DNA"/>
</dbReference>
<dbReference type="Gene3D" id="3.40.50.11380">
    <property type="match status" value="1"/>
</dbReference>
<organism evidence="4 5">
    <name type="scientific">Arenicella xantha</name>
    <dbReference type="NCBI Taxonomy" id="644221"/>
    <lineage>
        <taxon>Bacteria</taxon>
        <taxon>Pseudomonadati</taxon>
        <taxon>Pseudomonadota</taxon>
        <taxon>Gammaproteobacteria</taxon>
        <taxon>Arenicellales</taxon>
        <taxon>Arenicellaceae</taxon>
        <taxon>Arenicella</taxon>
    </lineage>
</organism>
<dbReference type="Gene3D" id="3.40.50.2000">
    <property type="entry name" value="Glycogen Phosphorylase B"/>
    <property type="match status" value="1"/>
</dbReference>
<dbReference type="RefSeq" id="WP_113952917.1">
    <property type="nucleotide sequence ID" value="NZ_QNRT01000001.1"/>
</dbReference>
<dbReference type="PROSITE" id="PS50005">
    <property type="entry name" value="TPR"/>
    <property type="match status" value="1"/>
</dbReference>
<evidence type="ECO:0000313" key="5">
    <source>
        <dbReference type="Proteomes" id="UP000253083"/>
    </source>
</evidence>
<dbReference type="Proteomes" id="UP000253083">
    <property type="component" value="Unassembled WGS sequence"/>
</dbReference>
<evidence type="ECO:0000256" key="2">
    <source>
        <dbReference type="ARBA" id="ARBA00022803"/>
    </source>
</evidence>
<dbReference type="AlphaFoldDB" id="A0A395JRX6"/>
<dbReference type="InParanoid" id="A0A395JRX6"/>
<reference evidence="4 5" key="1">
    <citation type="submission" date="2018-06" db="EMBL/GenBank/DDBJ databases">
        <title>Genomic Encyclopedia of Type Strains, Phase IV (KMG-IV): sequencing the most valuable type-strain genomes for metagenomic binning, comparative biology and taxonomic classification.</title>
        <authorList>
            <person name="Goeker M."/>
        </authorList>
    </citation>
    <scope>NUCLEOTIDE SEQUENCE [LARGE SCALE GENOMIC DNA]</scope>
    <source>
        <strain evidence="4 5">DSM 24032</strain>
    </source>
</reference>
<gene>
    <name evidence="4" type="ORF">DFR28_101721</name>
</gene>
<keyword evidence="1" id="KW-0677">Repeat</keyword>
<dbReference type="InterPro" id="IPR019734">
    <property type="entry name" value="TPR_rpt"/>
</dbReference>
<feature type="repeat" description="TPR" evidence="3">
    <location>
        <begin position="110"/>
        <end position="143"/>
    </location>
</feature>
<dbReference type="PANTHER" id="PTHR44943:SF8">
    <property type="entry name" value="TPR REPEAT-CONTAINING PROTEIN MJ0263"/>
    <property type="match status" value="1"/>
</dbReference>
<accession>A0A395JRX6</accession>